<organism evidence="6 7">
    <name type="scientific">Zingiber officinale</name>
    <name type="common">Ginger</name>
    <name type="synonym">Amomum zingiber</name>
    <dbReference type="NCBI Taxonomy" id="94328"/>
    <lineage>
        <taxon>Eukaryota</taxon>
        <taxon>Viridiplantae</taxon>
        <taxon>Streptophyta</taxon>
        <taxon>Embryophyta</taxon>
        <taxon>Tracheophyta</taxon>
        <taxon>Spermatophyta</taxon>
        <taxon>Magnoliopsida</taxon>
        <taxon>Liliopsida</taxon>
        <taxon>Zingiberales</taxon>
        <taxon>Zingiberaceae</taxon>
        <taxon>Zingiber</taxon>
    </lineage>
</organism>
<sequence>MTLAGKCYRTFMKSRQRLRDDNGNAGWTCGAAWNNANAITLPDGTWREEARHNTTVGQTRGRRRGTDHRCNGQRCYHARDNVAALGEEGRRDENLGLGNYLHHRSKLCFCRGEDDFLPGNIVEIEACNFMTYKHLKCQPASRLNLVIGPNGSGKSSLVCAIALGLAGEPQLLGRASSIGAFVKRGEESGHIKISLRGETELEKIVITRKIDTSNRSEWAFNGTTVPKRDIIAVIQRFNIQVSNLTQFLPQDRVCEFAKLTPIQLLEETEKAVGNPNLPVQHHELIEKSVQMKKLEVTVKQNRETLNQLKAMNAEQERDVERVRQRQKLLEYVELMKKKLPWLKYDLKKVECIEAKKQEAEAKKKMDEAAKVLNDLKIPIEDQKKEKATHELISKKISNQISENAKRRAEVFEKESGMGVQVQGKYTEMKELKRQEESHKQRIIKAKEELLAAEKELVEYPPYEPPTNEIENIGNQILELRISANEVKSQKKEKESILVQKKMILRQYLDRLRSMENNNNKLLQALQNSGADKIFEAYKWVQEHRRELKKEVYGPVLLEVNVPDMSHATYLENHVPNYIWKSFITQDPEDRDFLVRNLKSCNVPILNYVENRGTNRMAFQVSNKMRELGICNRLDQVFDAPDAVKDVLISQAGLEHSYIGTHATDQRADEVSSLDIMDLWTPESHYRWSRSKYGGHISASVDTVYPSRLFSCSVDVSDIEKLKSLKDEIEHAIGGLEENLRVFQARQRQLEDEEANLHKQRDQMTQTYRLEKKRRTDLERLIVQRRCKLDSISKEDVELGTQKLVDRVIQLNEKRFQLAINLKTSLMEAVALKWNFTEKHMLSIELDGKVNGLK</sequence>
<dbReference type="Proteomes" id="UP000734854">
    <property type="component" value="Unassembled WGS sequence"/>
</dbReference>
<comment type="caution">
    <text evidence="6">The sequence shown here is derived from an EMBL/GenBank/DDBJ whole genome shotgun (WGS) entry which is preliminary data.</text>
</comment>
<evidence type="ECO:0000256" key="1">
    <source>
        <dbReference type="ARBA" id="ARBA00010171"/>
    </source>
</evidence>
<feature type="coiled-coil region" evidence="4">
    <location>
        <begin position="291"/>
        <end position="325"/>
    </location>
</feature>
<dbReference type="GO" id="GO:0016887">
    <property type="term" value="F:ATP hydrolysis activity"/>
    <property type="evidence" value="ECO:0007669"/>
    <property type="project" value="InterPro"/>
</dbReference>
<accession>A0A8J5G6G1</accession>
<dbReference type="Pfam" id="PF13476">
    <property type="entry name" value="AAA_23"/>
    <property type="match status" value="1"/>
</dbReference>
<dbReference type="EMBL" id="JACMSC010000011">
    <property type="protein sequence ID" value="KAG6499372.1"/>
    <property type="molecule type" value="Genomic_DNA"/>
</dbReference>
<dbReference type="AlphaFoldDB" id="A0A8J5G6G1"/>
<keyword evidence="3 4" id="KW-0175">Coiled coil</keyword>
<dbReference type="GO" id="GO:0005634">
    <property type="term" value="C:nucleus"/>
    <property type="evidence" value="ECO:0007669"/>
    <property type="project" value="TreeGrafter"/>
</dbReference>
<feature type="coiled-coil region" evidence="4">
    <location>
        <begin position="428"/>
        <end position="455"/>
    </location>
</feature>
<feature type="coiled-coil region" evidence="4">
    <location>
        <begin position="718"/>
        <end position="766"/>
    </location>
</feature>
<dbReference type="InterPro" id="IPR038729">
    <property type="entry name" value="Rad50/SbcC_AAA"/>
</dbReference>
<evidence type="ECO:0000313" key="6">
    <source>
        <dbReference type="EMBL" id="KAG6499372.1"/>
    </source>
</evidence>
<dbReference type="Gene3D" id="3.40.50.300">
    <property type="entry name" value="P-loop containing nucleotide triphosphate hydrolases"/>
    <property type="match status" value="1"/>
</dbReference>
<comment type="similarity">
    <text evidence="1">Belongs to the SMC family. SMC5 subfamily.</text>
</comment>
<dbReference type="InterPro" id="IPR027417">
    <property type="entry name" value="P-loop_NTPase"/>
</dbReference>
<dbReference type="SUPFAM" id="SSF52540">
    <property type="entry name" value="P-loop containing nucleoside triphosphate hydrolases"/>
    <property type="match status" value="1"/>
</dbReference>
<gene>
    <name evidence="6" type="ORF">ZIOFF_039138</name>
</gene>
<dbReference type="GO" id="GO:0000724">
    <property type="term" value="P:double-strand break repair via homologous recombination"/>
    <property type="evidence" value="ECO:0007669"/>
    <property type="project" value="TreeGrafter"/>
</dbReference>
<evidence type="ECO:0000256" key="2">
    <source>
        <dbReference type="ARBA" id="ARBA00018687"/>
    </source>
</evidence>
<dbReference type="PANTHER" id="PTHR45916">
    <property type="entry name" value="STRUCTURAL MAINTENANCE OF CHROMOSOMES PROTEIN 5"/>
    <property type="match status" value="1"/>
</dbReference>
<feature type="domain" description="Rad50/SbcC-type AAA" evidence="5">
    <location>
        <begin position="124"/>
        <end position="316"/>
    </location>
</feature>
<feature type="coiled-coil region" evidence="4">
    <location>
        <begin position="504"/>
        <end position="531"/>
    </location>
</feature>
<name>A0A8J5G6G1_ZINOF</name>
<dbReference type="GO" id="GO:0003697">
    <property type="term" value="F:single-stranded DNA binding"/>
    <property type="evidence" value="ECO:0007669"/>
    <property type="project" value="TreeGrafter"/>
</dbReference>
<evidence type="ECO:0000256" key="4">
    <source>
        <dbReference type="SAM" id="Coils"/>
    </source>
</evidence>
<protein>
    <recommendedName>
        <fullName evidence="2">Structural maintenance of chromosomes protein 5</fullName>
    </recommendedName>
</protein>
<evidence type="ECO:0000313" key="7">
    <source>
        <dbReference type="Proteomes" id="UP000734854"/>
    </source>
</evidence>
<dbReference type="GO" id="GO:0030915">
    <property type="term" value="C:Smc5-Smc6 complex"/>
    <property type="evidence" value="ECO:0007669"/>
    <property type="project" value="TreeGrafter"/>
</dbReference>
<reference evidence="6 7" key="1">
    <citation type="submission" date="2020-08" db="EMBL/GenBank/DDBJ databases">
        <title>Plant Genome Project.</title>
        <authorList>
            <person name="Zhang R.-G."/>
        </authorList>
    </citation>
    <scope>NUCLEOTIDE SEQUENCE [LARGE SCALE GENOMIC DNA]</scope>
    <source>
        <tissue evidence="6">Rhizome</tissue>
    </source>
</reference>
<dbReference type="PANTHER" id="PTHR45916:SF1">
    <property type="entry name" value="STRUCTURAL MAINTENANCE OF CHROMOSOMES PROTEIN 5"/>
    <property type="match status" value="1"/>
</dbReference>
<evidence type="ECO:0000259" key="5">
    <source>
        <dbReference type="Pfam" id="PF13476"/>
    </source>
</evidence>
<keyword evidence="7" id="KW-1185">Reference proteome</keyword>
<proteinExistence type="inferred from homology"/>
<evidence type="ECO:0000256" key="3">
    <source>
        <dbReference type="ARBA" id="ARBA00023054"/>
    </source>
</evidence>